<gene>
    <name evidence="1" type="ORF">DFP95_13118</name>
</gene>
<dbReference type="InterPro" id="IPR023214">
    <property type="entry name" value="HAD_sf"/>
</dbReference>
<accession>A0A3D9HTC2</accession>
<comment type="caution">
    <text evidence="1">The sequence shown here is derived from an EMBL/GenBank/DDBJ whole genome shotgun (WGS) entry which is preliminary data.</text>
</comment>
<dbReference type="RefSeq" id="WP_115995674.1">
    <property type="nucleotide sequence ID" value="NZ_QRDY01000031.1"/>
</dbReference>
<dbReference type="Proteomes" id="UP000256869">
    <property type="component" value="Unassembled WGS sequence"/>
</dbReference>
<evidence type="ECO:0000313" key="1">
    <source>
        <dbReference type="EMBL" id="RED52752.1"/>
    </source>
</evidence>
<sequence>MNYDYHCIALDIDGTLLNAQGALSHATGEALRQASELGCLIILASGRPVNQLATVANEIGLNLPMVCANGAQNWLASGELLSEHLLEAAWVRRLRQLAEENGVLYWGHAREGSHYSNDGLPFPEPEDASWLSFVVESSDYGVMARIRETVYEWLGQVEISRANPHQCEINARGVSKASGINELARLRGISMEKVIAVGDGMNDASMIQAAGLGIAMGNAEEELKRLAKLIGPTNAEDGVAWVIRRYILGDKEALQR</sequence>
<keyword evidence="2" id="KW-1185">Reference proteome</keyword>
<dbReference type="InterPro" id="IPR036412">
    <property type="entry name" value="HAD-like_sf"/>
</dbReference>
<reference evidence="1 2" key="1">
    <citation type="submission" date="2018-07" db="EMBL/GenBank/DDBJ databases">
        <title>Genomic Encyclopedia of Type Strains, Phase III (KMG-III): the genomes of soil and plant-associated and newly described type strains.</title>
        <authorList>
            <person name="Whitman W."/>
        </authorList>
    </citation>
    <scope>NUCLEOTIDE SEQUENCE [LARGE SCALE GENOMIC DNA]</scope>
    <source>
        <strain evidence="1 2">CECT 8236</strain>
    </source>
</reference>
<protein>
    <recommendedName>
        <fullName evidence="3">Cof subfamily protein (Haloacid dehalogenase superfamily)/HAD superfamily hydrolase (TIGR01484 family)</fullName>
    </recommendedName>
</protein>
<dbReference type="EMBL" id="QRDY01000031">
    <property type="protein sequence ID" value="RED52752.1"/>
    <property type="molecule type" value="Genomic_DNA"/>
</dbReference>
<dbReference type="CDD" id="cd07516">
    <property type="entry name" value="HAD_Pase"/>
    <property type="match status" value="1"/>
</dbReference>
<dbReference type="GO" id="GO:0000287">
    <property type="term" value="F:magnesium ion binding"/>
    <property type="evidence" value="ECO:0007669"/>
    <property type="project" value="TreeGrafter"/>
</dbReference>
<name>A0A3D9HTC2_9BACL</name>
<dbReference type="Pfam" id="PF08282">
    <property type="entry name" value="Hydrolase_3"/>
    <property type="match status" value="2"/>
</dbReference>
<dbReference type="SFLD" id="SFLDS00003">
    <property type="entry name" value="Haloacid_Dehalogenase"/>
    <property type="match status" value="1"/>
</dbReference>
<dbReference type="Gene3D" id="3.40.50.1000">
    <property type="entry name" value="HAD superfamily/HAD-like"/>
    <property type="match status" value="1"/>
</dbReference>
<dbReference type="GO" id="GO:0016791">
    <property type="term" value="F:phosphatase activity"/>
    <property type="evidence" value="ECO:0007669"/>
    <property type="project" value="TreeGrafter"/>
</dbReference>
<evidence type="ECO:0000313" key="2">
    <source>
        <dbReference type="Proteomes" id="UP000256869"/>
    </source>
</evidence>
<organism evidence="1 2">
    <name type="scientific">Cohnella lupini</name>
    <dbReference type="NCBI Taxonomy" id="1294267"/>
    <lineage>
        <taxon>Bacteria</taxon>
        <taxon>Bacillati</taxon>
        <taxon>Bacillota</taxon>
        <taxon>Bacilli</taxon>
        <taxon>Bacillales</taxon>
        <taxon>Paenibacillaceae</taxon>
        <taxon>Cohnella</taxon>
    </lineage>
</organism>
<dbReference type="OrthoDB" id="9806027at2"/>
<dbReference type="Gene3D" id="3.30.1240.10">
    <property type="match status" value="1"/>
</dbReference>
<dbReference type="GO" id="GO:0005829">
    <property type="term" value="C:cytosol"/>
    <property type="evidence" value="ECO:0007669"/>
    <property type="project" value="TreeGrafter"/>
</dbReference>
<evidence type="ECO:0008006" key="3">
    <source>
        <dbReference type="Google" id="ProtNLM"/>
    </source>
</evidence>
<proteinExistence type="predicted"/>
<dbReference type="AlphaFoldDB" id="A0A3D9HTC2"/>
<dbReference type="SUPFAM" id="SSF56784">
    <property type="entry name" value="HAD-like"/>
    <property type="match status" value="1"/>
</dbReference>
<dbReference type="PANTHER" id="PTHR10000:SF8">
    <property type="entry name" value="HAD SUPERFAMILY HYDROLASE-LIKE, TYPE 3"/>
    <property type="match status" value="1"/>
</dbReference>
<dbReference type="PROSITE" id="PS01229">
    <property type="entry name" value="COF_2"/>
    <property type="match status" value="1"/>
</dbReference>
<dbReference type="SFLD" id="SFLDG01140">
    <property type="entry name" value="C2.B:_Phosphomannomutase_and_P"/>
    <property type="match status" value="1"/>
</dbReference>
<dbReference type="PANTHER" id="PTHR10000">
    <property type="entry name" value="PHOSPHOSERINE PHOSPHATASE"/>
    <property type="match status" value="1"/>
</dbReference>